<evidence type="ECO:0000256" key="11">
    <source>
        <dbReference type="SAM" id="Phobius"/>
    </source>
</evidence>
<feature type="domain" description="HAMP" evidence="13">
    <location>
        <begin position="168"/>
        <end position="221"/>
    </location>
</feature>
<dbReference type="InterPro" id="IPR003660">
    <property type="entry name" value="HAMP_dom"/>
</dbReference>
<keyword evidence="15" id="KW-1185">Reference proteome</keyword>
<dbReference type="SUPFAM" id="SSF55874">
    <property type="entry name" value="ATPase domain of HSP90 chaperone/DNA topoisomerase II/histidine kinase"/>
    <property type="match status" value="1"/>
</dbReference>
<feature type="transmembrane region" description="Helical" evidence="11">
    <location>
        <begin position="6"/>
        <end position="28"/>
    </location>
</feature>
<keyword evidence="5" id="KW-0808">Transferase</keyword>
<dbReference type="Pfam" id="PF02518">
    <property type="entry name" value="HATPase_c"/>
    <property type="match status" value="1"/>
</dbReference>
<evidence type="ECO:0000256" key="8">
    <source>
        <dbReference type="ARBA" id="ARBA00022989"/>
    </source>
</evidence>
<dbReference type="PANTHER" id="PTHR45436:SF5">
    <property type="entry name" value="SENSOR HISTIDINE KINASE TRCS"/>
    <property type="match status" value="1"/>
</dbReference>
<dbReference type="Pfam" id="PF00512">
    <property type="entry name" value="HisKA"/>
    <property type="match status" value="1"/>
</dbReference>
<evidence type="ECO:0000256" key="9">
    <source>
        <dbReference type="ARBA" id="ARBA00023012"/>
    </source>
</evidence>
<evidence type="ECO:0000256" key="1">
    <source>
        <dbReference type="ARBA" id="ARBA00000085"/>
    </source>
</evidence>
<feature type="domain" description="Histidine kinase" evidence="12">
    <location>
        <begin position="229"/>
        <end position="435"/>
    </location>
</feature>
<keyword evidence="8 11" id="KW-1133">Transmembrane helix</keyword>
<dbReference type="InterPro" id="IPR005467">
    <property type="entry name" value="His_kinase_dom"/>
</dbReference>
<evidence type="ECO:0000256" key="10">
    <source>
        <dbReference type="ARBA" id="ARBA00023136"/>
    </source>
</evidence>
<dbReference type="SMART" id="SM00388">
    <property type="entry name" value="HisKA"/>
    <property type="match status" value="1"/>
</dbReference>
<evidence type="ECO:0000256" key="2">
    <source>
        <dbReference type="ARBA" id="ARBA00004236"/>
    </source>
</evidence>
<gene>
    <name evidence="14" type="ORF">GCM10009560_05070</name>
</gene>
<dbReference type="PROSITE" id="PS50885">
    <property type="entry name" value="HAMP"/>
    <property type="match status" value="1"/>
</dbReference>
<evidence type="ECO:0000256" key="5">
    <source>
        <dbReference type="ARBA" id="ARBA00022679"/>
    </source>
</evidence>
<comment type="caution">
    <text evidence="14">The sequence shown here is derived from an EMBL/GenBank/DDBJ whole genome shotgun (WGS) entry which is preliminary data.</text>
</comment>
<dbReference type="InterPro" id="IPR003661">
    <property type="entry name" value="HisK_dim/P_dom"/>
</dbReference>
<evidence type="ECO:0000256" key="3">
    <source>
        <dbReference type="ARBA" id="ARBA00012438"/>
    </source>
</evidence>
<proteinExistence type="predicted"/>
<dbReference type="CDD" id="cd00075">
    <property type="entry name" value="HATPase"/>
    <property type="match status" value="1"/>
</dbReference>
<evidence type="ECO:0000259" key="12">
    <source>
        <dbReference type="PROSITE" id="PS50109"/>
    </source>
</evidence>
<keyword evidence="9" id="KW-0902">Two-component regulatory system</keyword>
<keyword evidence="4" id="KW-0597">Phosphoprotein</keyword>
<keyword evidence="6 11" id="KW-0812">Transmembrane</keyword>
<keyword evidence="7 14" id="KW-0418">Kinase</keyword>
<dbReference type="InterPro" id="IPR003594">
    <property type="entry name" value="HATPase_dom"/>
</dbReference>
<protein>
    <recommendedName>
        <fullName evidence="3">histidine kinase</fullName>
        <ecNumber evidence="3">2.7.13.3</ecNumber>
    </recommendedName>
</protein>
<sequence>MTVTAVAVFAVIQLIVSAAISLSVPAWVRSELTARAELASHHVSTQIGDRPFAGPIPPHAEVLLLQVVNAAGEVVAASSVLRGRPPLTAARPAPGQSRVSARVCPQGAESCLIVVGTADRTTVYGPAVSYAAVRESIVLGPLLLPLVMTGISLLLLALIAWGAWMIVGRVLAPVERIRSGLEQISATDLGRRMPVPATGDEVARLAVTVNDTLGRLEDAVARHRRFVSDASHELRTPLTAMMVRLEDGLDHPDEDTVRCALDDATRLSAIVQDLLLMARLDSGTRVPTEVLDLGVLVAAEVSRRPMRLPVETLVEPGLRVRGNSLRLERLLTNLLANADRYGESRVRVTVSRSADGAHALAEVADDGPGIPAEQRESVFQRFTRLDTGRSRDTGGSGLGLPIARDIATAHGGTLTAEDPSPGVGARLLLLLPLTRDPGT</sequence>
<dbReference type="CDD" id="cd06225">
    <property type="entry name" value="HAMP"/>
    <property type="match status" value="1"/>
</dbReference>
<dbReference type="InterPro" id="IPR036890">
    <property type="entry name" value="HATPase_C_sf"/>
</dbReference>
<evidence type="ECO:0000313" key="15">
    <source>
        <dbReference type="Proteomes" id="UP001501578"/>
    </source>
</evidence>
<dbReference type="SUPFAM" id="SSF158472">
    <property type="entry name" value="HAMP domain-like"/>
    <property type="match status" value="1"/>
</dbReference>
<dbReference type="SMART" id="SM00387">
    <property type="entry name" value="HATPase_c"/>
    <property type="match status" value="1"/>
</dbReference>
<dbReference type="PROSITE" id="PS50109">
    <property type="entry name" value="HIS_KIN"/>
    <property type="match status" value="1"/>
</dbReference>
<dbReference type="SUPFAM" id="SSF47384">
    <property type="entry name" value="Homodimeric domain of signal transducing histidine kinase"/>
    <property type="match status" value="1"/>
</dbReference>
<organism evidence="14 15">
    <name type="scientific">Nonomuraea longicatena</name>
    <dbReference type="NCBI Taxonomy" id="83682"/>
    <lineage>
        <taxon>Bacteria</taxon>
        <taxon>Bacillati</taxon>
        <taxon>Actinomycetota</taxon>
        <taxon>Actinomycetes</taxon>
        <taxon>Streptosporangiales</taxon>
        <taxon>Streptosporangiaceae</taxon>
        <taxon>Nonomuraea</taxon>
    </lineage>
</organism>
<dbReference type="EC" id="2.7.13.3" evidence="3"/>
<dbReference type="GO" id="GO:0016301">
    <property type="term" value="F:kinase activity"/>
    <property type="evidence" value="ECO:0007669"/>
    <property type="project" value="UniProtKB-KW"/>
</dbReference>
<accession>A0ABN1NPH0</accession>
<dbReference type="Gene3D" id="3.30.565.10">
    <property type="entry name" value="Histidine kinase-like ATPase, C-terminal domain"/>
    <property type="match status" value="1"/>
</dbReference>
<comment type="catalytic activity">
    <reaction evidence="1">
        <text>ATP + protein L-histidine = ADP + protein N-phospho-L-histidine.</text>
        <dbReference type="EC" id="2.7.13.3"/>
    </reaction>
</comment>
<evidence type="ECO:0000256" key="4">
    <source>
        <dbReference type="ARBA" id="ARBA00022553"/>
    </source>
</evidence>
<dbReference type="Proteomes" id="UP001501578">
    <property type="component" value="Unassembled WGS sequence"/>
</dbReference>
<keyword evidence="10 11" id="KW-0472">Membrane</keyword>
<dbReference type="InterPro" id="IPR036097">
    <property type="entry name" value="HisK_dim/P_sf"/>
</dbReference>
<dbReference type="EMBL" id="BAAAHQ010000001">
    <property type="protein sequence ID" value="GAA0913250.1"/>
    <property type="molecule type" value="Genomic_DNA"/>
</dbReference>
<dbReference type="SMART" id="SM00304">
    <property type="entry name" value="HAMP"/>
    <property type="match status" value="1"/>
</dbReference>
<evidence type="ECO:0000256" key="7">
    <source>
        <dbReference type="ARBA" id="ARBA00022777"/>
    </source>
</evidence>
<dbReference type="Gene3D" id="1.10.287.130">
    <property type="match status" value="1"/>
</dbReference>
<evidence type="ECO:0000313" key="14">
    <source>
        <dbReference type="EMBL" id="GAA0913250.1"/>
    </source>
</evidence>
<name>A0ABN1NPH0_9ACTN</name>
<dbReference type="InterPro" id="IPR004358">
    <property type="entry name" value="Sig_transdc_His_kin-like_C"/>
</dbReference>
<comment type="subcellular location">
    <subcellularLocation>
        <location evidence="2">Cell membrane</location>
    </subcellularLocation>
</comment>
<reference evidence="14 15" key="1">
    <citation type="journal article" date="2019" name="Int. J. Syst. Evol. Microbiol.">
        <title>The Global Catalogue of Microorganisms (GCM) 10K type strain sequencing project: providing services to taxonomists for standard genome sequencing and annotation.</title>
        <authorList>
            <consortium name="The Broad Institute Genomics Platform"/>
            <consortium name="The Broad Institute Genome Sequencing Center for Infectious Disease"/>
            <person name="Wu L."/>
            <person name="Ma J."/>
        </authorList>
    </citation>
    <scope>NUCLEOTIDE SEQUENCE [LARGE SCALE GENOMIC DNA]</scope>
    <source>
        <strain evidence="14 15">JCM 11136</strain>
    </source>
</reference>
<dbReference type="CDD" id="cd00082">
    <property type="entry name" value="HisKA"/>
    <property type="match status" value="1"/>
</dbReference>
<dbReference type="PRINTS" id="PR00344">
    <property type="entry name" value="BCTRLSENSOR"/>
</dbReference>
<dbReference type="PANTHER" id="PTHR45436">
    <property type="entry name" value="SENSOR HISTIDINE KINASE YKOH"/>
    <property type="match status" value="1"/>
</dbReference>
<evidence type="ECO:0000256" key="6">
    <source>
        <dbReference type="ARBA" id="ARBA00022692"/>
    </source>
</evidence>
<feature type="transmembrane region" description="Helical" evidence="11">
    <location>
        <begin position="142"/>
        <end position="167"/>
    </location>
</feature>
<dbReference type="InterPro" id="IPR050428">
    <property type="entry name" value="TCS_sensor_his_kinase"/>
</dbReference>
<dbReference type="Pfam" id="PF00672">
    <property type="entry name" value="HAMP"/>
    <property type="match status" value="1"/>
</dbReference>
<dbReference type="Gene3D" id="6.10.340.10">
    <property type="match status" value="1"/>
</dbReference>
<evidence type="ECO:0000259" key="13">
    <source>
        <dbReference type="PROSITE" id="PS50885"/>
    </source>
</evidence>